<evidence type="ECO:0000313" key="3">
    <source>
        <dbReference type="Proteomes" id="UP000254235"/>
    </source>
</evidence>
<keyword evidence="1" id="KW-0472">Membrane</keyword>
<protein>
    <submittedName>
        <fullName evidence="2">Uncharacterized protein</fullName>
    </submittedName>
</protein>
<reference evidence="2 3" key="1">
    <citation type="submission" date="2018-06" db="EMBL/GenBank/DDBJ databases">
        <authorList>
            <consortium name="Pathogen Informatics"/>
            <person name="Doyle S."/>
        </authorList>
    </citation>
    <scope>NUCLEOTIDE SEQUENCE [LARGE SCALE GENOMIC DNA]</scope>
    <source>
        <strain evidence="2 3">NCTC13043</strain>
    </source>
</reference>
<accession>A0A379F0G1</accession>
<evidence type="ECO:0000256" key="1">
    <source>
        <dbReference type="SAM" id="Phobius"/>
    </source>
</evidence>
<proteinExistence type="predicted"/>
<dbReference type="AlphaFoldDB" id="A0A379F0G1"/>
<keyword evidence="1" id="KW-0812">Transmembrane</keyword>
<gene>
    <name evidence="2" type="ORF">NCTC13043_00686</name>
</gene>
<feature type="transmembrane region" description="Helical" evidence="1">
    <location>
        <begin position="116"/>
        <end position="135"/>
    </location>
</feature>
<keyword evidence="1" id="KW-1133">Transmembrane helix</keyword>
<sequence length="163" mass="18968">MSALTATKLYGRKDKLPYYSLYLMEEVQDYRYILDDFQHQVENKIRNHKDDPGFPQMEEKLSQQELDDYLFDHQAALDTEGTERTRYTIAGFLIALPIIILSGFSEESLPVKGYQVALMGVAIGLVLFVIYRIVMKTIVRNKVKRAKRDYPEAAAYVEKVMRF</sequence>
<evidence type="ECO:0000313" key="2">
    <source>
        <dbReference type="EMBL" id="SUC12092.1"/>
    </source>
</evidence>
<organism evidence="2 3">
    <name type="scientific">Prevotella pallens</name>
    <dbReference type="NCBI Taxonomy" id="60133"/>
    <lineage>
        <taxon>Bacteria</taxon>
        <taxon>Pseudomonadati</taxon>
        <taxon>Bacteroidota</taxon>
        <taxon>Bacteroidia</taxon>
        <taxon>Bacteroidales</taxon>
        <taxon>Prevotellaceae</taxon>
        <taxon>Prevotella</taxon>
    </lineage>
</organism>
<name>A0A379F0G1_9BACT</name>
<dbReference type="Proteomes" id="UP000254235">
    <property type="component" value="Unassembled WGS sequence"/>
</dbReference>
<feature type="transmembrane region" description="Helical" evidence="1">
    <location>
        <begin position="87"/>
        <end position="104"/>
    </location>
</feature>
<dbReference type="EMBL" id="UGTP01000001">
    <property type="protein sequence ID" value="SUC12092.1"/>
    <property type="molecule type" value="Genomic_DNA"/>
</dbReference>